<dbReference type="Proteomes" id="UP000324800">
    <property type="component" value="Unassembled WGS sequence"/>
</dbReference>
<dbReference type="AlphaFoldDB" id="A0A5J4TUF9"/>
<evidence type="ECO:0000256" key="1">
    <source>
        <dbReference type="SAM" id="MobiDB-lite"/>
    </source>
</evidence>
<proteinExistence type="predicted"/>
<name>A0A5J4TUF9_9EUKA</name>
<comment type="caution">
    <text evidence="2">The sequence shown here is derived from an EMBL/GenBank/DDBJ whole genome shotgun (WGS) entry which is preliminary data.</text>
</comment>
<evidence type="ECO:0000313" key="2">
    <source>
        <dbReference type="EMBL" id="KAA6361582.1"/>
    </source>
</evidence>
<gene>
    <name evidence="2" type="ORF">EZS28_042891</name>
</gene>
<accession>A0A5J4TUF9</accession>
<dbReference type="EMBL" id="SNRW01025341">
    <property type="protein sequence ID" value="KAA6361582.1"/>
    <property type="molecule type" value="Genomic_DNA"/>
</dbReference>
<evidence type="ECO:0000313" key="3">
    <source>
        <dbReference type="Proteomes" id="UP000324800"/>
    </source>
</evidence>
<feature type="region of interest" description="Disordered" evidence="1">
    <location>
        <begin position="1"/>
        <end position="22"/>
    </location>
</feature>
<reference evidence="2 3" key="1">
    <citation type="submission" date="2019-03" db="EMBL/GenBank/DDBJ databases">
        <title>Single cell metagenomics reveals metabolic interactions within the superorganism composed of flagellate Streblomastix strix and complex community of Bacteroidetes bacteria on its surface.</title>
        <authorList>
            <person name="Treitli S.C."/>
            <person name="Kolisko M."/>
            <person name="Husnik F."/>
            <person name="Keeling P."/>
            <person name="Hampl V."/>
        </authorList>
    </citation>
    <scope>NUCLEOTIDE SEQUENCE [LARGE SCALE GENOMIC DNA]</scope>
    <source>
        <strain evidence="2">ST1C</strain>
    </source>
</reference>
<protein>
    <submittedName>
        <fullName evidence="2">Uncharacterized protein</fullName>
    </submittedName>
</protein>
<organism evidence="2 3">
    <name type="scientific">Streblomastix strix</name>
    <dbReference type="NCBI Taxonomy" id="222440"/>
    <lineage>
        <taxon>Eukaryota</taxon>
        <taxon>Metamonada</taxon>
        <taxon>Preaxostyla</taxon>
        <taxon>Oxymonadida</taxon>
        <taxon>Streblomastigidae</taxon>
        <taxon>Streblomastix</taxon>
    </lineage>
</organism>
<sequence length="134" mass="15354">MSKLESLLGDAKDQKQRMKVLSSEETIEIQNVGEYMEKRRIKNENFKNQLEQEIEEMNKINKFKEKDAKIKLKLMEKRVNQAELTGEIDEKQAIEDSSTQRETSQSEFIITSLAPSGTSETAGFIIIGIELVIT</sequence>